<name>A0A0F6W389_9BACT</name>
<dbReference type="SUPFAM" id="SSF50985">
    <property type="entry name" value="RCC1/BLIP-II"/>
    <property type="match status" value="1"/>
</dbReference>
<organism evidence="2 3">
    <name type="scientific">Sandaracinus amylolyticus</name>
    <dbReference type="NCBI Taxonomy" id="927083"/>
    <lineage>
        <taxon>Bacteria</taxon>
        <taxon>Pseudomonadati</taxon>
        <taxon>Myxococcota</taxon>
        <taxon>Polyangia</taxon>
        <taxon>Polyangiales</taxon>
        <taxon>Sandaracinaceae</taxon>
        <taxon>Sandaracinus</taxon>
    </lineage>
</organism>
<dbReference type="OrthoDB" id="9758365at2"/>
<proteinExistence type="predicted"/>
<evidence type="ECO:0000256" key="1">
    <source>
        <dbReference type="ARBA" id="ARBA00022737"/>
    </source>
</evidence>
<dbReference type="Pfam" id="PF13540">
    <property type="entry name" value="RCC1_2"/>
    <property type="match status" value="2"/>
</dbReference>
<dbReference type="PANTHER" id="PTHR22870:SF408">
    <property type="entry name" value="OS09G0560450 PROTEIN"/>
    <property type="match status" value="1"/>
</dbReference>
<dbReference type="PROSITE" id="PS51257">
    <property type="entry name" value="PROKAR_LIPOPROTEIN"/>
    <property type="match status" value="1"/>
</dbReference>
<dbReference type="PROSITE" id="PS50012">
    <property type="entry name" value="RCC1_3"/>
    <property type="match status" value="3"/>
</dbReference>
<dbReference type="AlphaFoldDB" id="A0A0F6W389"/>
<dbReference type="RefSeq" id="WP_053233547.1">
    <property type="nucleotide sequence ID" value="NZ_CP011125.1"/>
</dbReference>
<keyword evidence="1" id="KW-0677">Repeat</keyword>
<evidence type="ECO:0000313" key="3">
    <source>
        <dbReference type="Proteomes" id="UP000034883"/>
    </source>
</evidence>
<dbReference type="InterPro" id="IPR000408">
    <property type="entry name" value="Reg_chr_condens"/>
</dbReference>
<dbReference type="Proteomes" id="UP000034883">
    <property type="component" value="Chromosome"/>
</dbReference>
<dbReference type="InterPro" id="IPR051210">
    <property type="entry name" value="Ub_ligase/GEF_domain"/>
</dbReference>
<sequence length="531" mass="55003">MISRLGALVLFVLALGCTEDLQLGGLCAYDSDCPSGLVCGFGRCRAECRQSVDCDPGAMCLVDEMGVGSCSVVEDVCERDEQCQGGLRCALGRCVDACEVDGDCAQGDQCWSVPSLDMAICVDPRARPEAGMPVELDGGAEVPDAGVDGGPSDAGIDGGTCRGPACDPVRRVALGWQHACAVTESGRLWCWGRDVAAEASGVRPDAPECGIEYCRARPVEVLPFEEGRGAVDVALGDSYSCALMEDGSIQCWGGARPTPEALTRTPALVELPPNGEPVRDAIAIRAGRRHLLFELAEGIYGAGEGTRGELQGADGPTPVRIDDRPTSSRFAAGAFFSCSVESGVASCWGSNRFRQLGRAEPMPAEGAFDPQPSPVESIGIGAVVDLVVGGQHACAEDADAVITCWGHSRDASPTLAVPARVITGGAVLRDLASASSADHQLTCARSETSPSRAYCWGRPSSPSFYPAGTVDTTRAVAMWPSMLGDVSQVATDGATACVVSGGDVLCWGDNSAGQLAQGDGAAHDGPVRVRW</sequence>
<keyword evidence="3" id="KW-1185">Reference proteome</keyword>
<dbReference type="Gene3D" id="2.130.10.30">
    <property type="entry name" value="Regulator of chromosome condensation 1/beta-lactamase-inhibitor protein II"/>
    <property type="match status" value="2"/>
</dbReference>
<protein>
    <submittedName>
        <fullName evidence="2">BNR repeat domain protein</fullName>
    </submittedName>
</protein>
<dbReference type="PANTHER" id="PTHR22870">
    <property type="entry name" value="REGULATOR OF CHROMOSOME CONDENSATION"/>
    <property type="match status" value="1"/>
</dbReference>
<reference evidence="2 3" key="1">
    <citation type="submission" date="2015-03" db="EMBL/GenBank/DDBJ databases">
        <title>Genome assembly of Sandaracinus amylolyticus DSM 53668.</title>
        <authorList>
            <person name="Sharma G."/>
            <person name="Subramanian S."/>
        </authorList>
    </citation>
    <scope>NUCLEOTIDE SEQUENCE [LARGE SCALE GENOMIC DNA]</scope>
    <source>
        <strain evidence="2 3">DSM 53668</strain>
    </source>
</reference>
<dbReference type="EMBL" id="CP011125">
    <property type="protein sequence ID" value="AKF06368.1"/>
    <property type="molecule type" value="Genomic_DNA"/>
</dbReference>
<dbReference type="InterPro" id="IPR009091">
    <property type="entry name" value="RCC1/BLIP-II"/>
</dbReference>
<gene>
    <name evidence="2" type="ORF">DB32_003517</name>
</gene>
<accession>A0A0F6W389</accession>
<dbReference type="KEGG" id="samy:DB32_003517"/>
<evidence type="ECO:0000313" key="2">
    <source>
        <dbReference type="EMBL" id="AKF06368.1"/>
    </source>
</evidence>
<dbReference type="STRING" id="927083.DB32_003517"/>